<dbReference type="RefSeq" id="WP_344121828.1">
    <property type="nucleotide sequence ID" value="NZ_BAAABW010000026.1"/>
</dbReference>
<proteinExistence type="predicted"/>
<evidence type="ECO:0000313" key="2">
    <source>
        <dbReference type="Proteomes" id="UP001500063"/>
    </source>
</evidence>
<gene>
    <name evidence="1" type="ORF">GCM10010319_54440</name>
</gene>
<keyword evidence="2" id="KW-1185">Reference proteome</keyword>
<sequence length="295" mass="33603">MADASPAEVGEAMEELVRVLREARSWREIALVTQSPLASSELARGYYYQQWAADNRHRNQRQFIKALRNRAPFTDVLSQDVNPGEIEHEHAGERVEGIGAAHLMDGLCLSLPVSEVWQRSWLEVTVRTLVEGNDGELSMVETTESVRHSSCRTDLKPHEQWGRSAGLESIGSPTQLWEQRADFFPSLRFLPRVLNDLQALQPAWFVQSRRLLARLEESAARWNPAETAVPAWQGAKVTPEHEQRRRLCRFTDEGGEEHCYDWHGRFTPGAGRLHFRLVPKEGMLEIAYIGRKLGS</sequence>
<accession>A0ABP3HHB1</accession>
<dbReference type="Proteomes" id="UP001500063">
    <property type="component" value="Unassembled WGS sequence"/>
</dbReference>
<name>A0ABP3HHB1_9ACTN</name>
<organism evidence="1 2">
    <name type="scientific">Streptomyces blastmyceticus</name>
    <dbReference type="NCBI Taxonomy" id="68180"/>
    <lineage>
        <taxon>Bacteria</taxon>
        <taxon>Bacillati</taxon>
        <taxon>Actinomycetota</taxon>
        <taxon>Actinomycetes</taxon>
        <taxon>Kitasatosporales</taxon>
        <taxon>Streptomycetaceae</taxon>
        <taxon>Streptomyces</taxon>
    </lineage>
</organism>
<evidence type="ECO:0000313" key="1">
    <source>
        <dbReference type="EMBL" id="GAA0369620.1"/>
    </source>
</evidence>
<dbReference type="EMBL" id="BAAABW010000026">
    <property type="protein sequence ID" value="GAA0369620.1"/>
    <property type="molecule type" value="Genomic_DNA"/>
</dbReference>
<comment type="caution">
    <text evidence="1">The sequence shown here is derived from an EMBL/GenBank/DDBJ whole genome shotgun (WGS) entry which is preliminary data.</text>
</comment>
<reference evidence="2" key="1">
    <citation type="journal article" date="2019" name="Int. J. Syst. Evol. Microbiol.">
        <title>The Global Catalogue of Microorganisms (GCM) 10K type strain sequencing project: providing services to taxonomists for standard genome sequencing and annotation.</title>
        <authorList>
            <consortium name="The Broad Institute Genomics Platform"/>
            <consortium name="The Broad Institute Genome Sequencing Center for Infectious Disease"/>
            <person name="Wu L."/>
            <person name="Ma J."/>
        </authorList>
    </citation>
    <scope>NUCLEOTIDE SEQUENCE [LARGE SCALE GENOMIC DNA]</scope>
    <source>
        <strain evidence="2">JCM 4565</strain>
    </source>
</reference>
<protein>
    <submittedName>
        <fullName evidence="1">Uncharacterized protein</fullName>
    </submittedName>
</protein>